<name>A0AAP0HZX4_9MAGN</name>
<comment type="caution">
    <text evidence="2">The sequence shown here is derived from an EMBL/GenBank/DDBJ whole genome shotgun (WGS) entry which is preliminary data.</text>
</comment>
<gene>
    <name evidence="2" type="ORF">Sjap_020035</name>
</gene>
<keyword evidence="3" id="KW-1185">Reference proteome</keyword>
<dbReference type="AlphaFoldDB" id="A0AAP0HZX4"/>
<feature type="region of interest" description="Disordered" evidence="1">
    <location>
        <begin position="90"/>
        <end position="136"/>
    </location>
</feature>
<reference evidence="2 3" key="1">
    <citation type="submission" date="2024-01" db="EMBL/GenBank/DDBJ databases">
        <title>Genome assemblies of Stephania.</title>
        <authorList>
            <person name="Yang L."/>
        </authorList>
    </citation>
    <scope>NUCLEOTIDE SEQUENCE [LARGE SCALE GENOMIC DNA]</scope>
    <source>
        <strain evidence="2">QJT</strain>
        <tissue evidence="2">Leaf</tissue>
    </source>
</reference>
<evidence type="ECO:0000256" key="1">
    <source>
        <dbReference type="SAM" id="MobiDB-lite"/>
    </source>
</evidence>
<protein>
    <submittedName>
        <fullName evidence="2">Uncharacterized protein</fullName>
    </submittedName>
</protein>
<evidence type="ECO:0000313" key="3">
    <source>
        <dbReference type="Proteomes" id="UP001417504"/>
    </source>
</evidence>
<proteinExistence type="predicted"/>
<sequence>MADGDGDLISFKFAYKGIEAWIEKFKCSTSWFQISRYIFDFAFPIAHLLTYARALTLPVADHAFRLSHSIKRSRFQSPLFERASSSVDQSIRSEPYSSKNPYPSKEPYSSKNPVPSSNKSSSHQFSPYQNPASNSDSRSSYQLKSFFSIYPLDALQIAVTICVWIADRGCTLKHMTRIPERISTDANHDVQPLTDRRVLARGQGAPIAHRGSLGGKRAPLLGGRGPYRGQGSLVEVKLYQEVEDHEEGLALEPPFLVHSHLP</sequence>
<feature type="compositionally biased region" description="Polar residues" evidence="1">
    <location>
        <begin position="123"/>
        <end position="136"/>
    </location>
</feature>
<feature type="compositionally biased region" description="Low complexity" evidence="1">
    <location>
        <begin position="109"/>
        <end position="122"/>
    </location>
</feature>
<evidence type="ECO:0000313" key="2">
    <source>
        <dbReference type="EMBL" id="KAK9102781.1"/>
    </source>
</evidence>
<feature type="compositionally biased region" description="Polar residues" evidence="1">
    <location>
        <begin position="90"/>
        <end position="101"/>
    </location>
</feature>
<organism evidence="2 3">
    <name type="scientific">Stephania japonica</name>
    <dbReference type="NCBI Taxonomy" id="461633"/>
    <lineage>
        <taxon>Eukaryota</taxon>
        <taxon>Viridiplantae</taxon>
        <taxon>Streptophyta</taxon>
        <taxon>Embryophyta</taxon>
        <taxon>Tracheophyta</taxon>
        <taxon>Spermatophyta</taxon>
        <taxon>Magnoliopsida</taxon>
        <taxon>Ranunculales</taxon>
        <taxon>Menispermaceae</taxon>
        <taxon>Menispermoideae</taxon>
        <taxon>Cissampelideae</taxon>
        <taxon>Stephania</taxon>
    </lineage>
</organism>
<accession>A0AAP0HZX4</accession>
<dbReference type="Proteomes" id="UP001417504">
    <property type="component" value="Unassembled WGS sequence"/>
</dbReference>
<dbReference type="EMBL" id="JBBNAE010000008">
    <property type="protein sequence ID" value="KAK9102781.1"/>
    <property type="molecule type" value="Genomic_DNA"/>
</dbReference>